<evidence type="ECO:0008006" key="2">
    <source>
        <dbReference type="Google" id="ProtNLM"/>
    </source>
</evidence>
<protein>
    <recommendedName>
        <fullName evidence="2">XRE family transcriptional regulator</fullName>
    </recommendedName>
</protein>
<dbReference type="GO" id="GO:0003677">
    <property type="term" value="F:DNA binding"/>
    <property type="evidence" value="ECO:0007669"/>
    <property type="project" value="InterPro"/>
</dbReference>
<dbReference type="AlphaFoldDB" id="C6DYH8"/>
<evidence type="ECO:0000313" key="1">
    <source>
        <dbReference type="EMBL" id="ACT18262.1"/>
    </source>
</evidence>
<dbReference type="InterPro" id="IPR001387">
    <property type="entry name" value="Cro/C1-type_HTH"/>
</dbReference>
<accession>C6DYH8</accession>
<organism evidence="1">
    <name type="scientific">Geobacter sp. (strain M21)</name>
    <dbReference type="NCBI Taxonomy" id="443144"/>
    <lineage>
        <taxon>Bacteria</taxon>
        <taxon>Pseudomonadati</taxon>
        <taxon>Thermodesulfobacteriota</taxon>
        <taxon>Desulfuromonadia</taxon>
        <taxon>Geobacterales</taxon>
        <taxon>Geobacteraceae</taxon>
        <taxon>Geobacter</taxon>
    </lineage>
</organism>
<gene>
    <name evidence="1" type="ordered locus">GM21_2212</name>
</gene>
<proteinExistence type="predicted"/>
<reference evidence="1" key="1">
    <citation type="submission" date="2009-07" db="EMBL/GenBank/DDBJ databases">
        <title>Complete sequence of Geobacter sp. M21.</title>
        <authorList>
            <consortium name="US DOE Joint Genome Institute"/>
            <person name="Lucas S."/>
            <person name="Copeland A."/>
            <person name="Lapidus A."/>
            <person name="Glavina del Rio T."/>
            <person name="Dalin E."/>
            <person name="Tice H."/>
            <person name="Bruce D."/>
            <person name="Goodwin L."/>
            <person name="Pitluck S."/>
            <person name="Saunders E."/>
            <person name="Brettin T."/>
            <person name="Detter J.C."/>
            <person name="Han C."/>
            <person name="Larimer F."/>
            <person name="Land M."/>
            <person name="Hauser L."/>
            <person name="Kyrpides N."/>
            <person name="Ovchinnikova G."/>
            <person name="Lovley D."/>
        </authorList>
    </citation>
    <scope>NUCLEOTIDE SEQUENCE [LARGE SCALE GENOMIC DNA]</scope>
    <source>
        <strain evidence="1">M21</strain>
    </source>
</reference>
<dbReference type="SUPFAM" id="SSF47413">
    <property type="entry name" value="lambda repressor-like DNA-binding domains"/>
    <property type="match status" value="1"/>
</dbReference>
<dbReference type="OrthoDB" id="5420607at2"/>
<dbReference type="HOGENOM" id="CLU_153788_1_0_7"/>
<dbReference type="STRING" id="443144.GM21_2212"/>
<dbReference type="EMBL" id="CP001661">
    <property type="protein sequence ID" value="ACT18262.1"/>
    <property type="molecule type" value="Genomic_DNA"/>
</dbReference>
<dbReference type="CDD" id="cd00093">
    <property type="entry name" value="HTH_XRE"/>
    <property type="match status" value="1"/>
</dbReference>
<dbReference type="Gene3D" id="1.10.260.40">
    <property type="entry name" value="lambda repressor-like DNA-binding domains"/>
    <property type="match status" value="1"/>
</dbReference>
<dbReference type="KEGG" id="gem:GM21_2212"/>
<sequence length="97" mass="11007">MSLADQKLKELGTRLRGERLQRNETQAIFAARLGISVPTLYKMEAGDPTVLVGHWINALEVLDRVQEIDGLLTKKDLFELYEATAPTARKRASRRQK</sequence>
<name>C6DYH8_GEOSM</name>
<dbReference type="eggNOG" id="COG1396">
    <property type="taxonomic scope" value="Bacteria"/>
</dbReference>
<dbReference type="InterPro" id="IPR010982">
    <property type="entry name" value="Lambda_DNA-bd_dom_sf"/>
</dbReference>